<dbReference type="AlphaFoldDB" id="J2IFL7"/>
<gene>
    <name evidence="2" type="ORF">AEST_16250</name>
</gene>
<feature type="transmembrane region" description="Helical" evidence="1">
    <location>
        <begin position="27"/>
        <end position="49"/>
    </location>
</feature>
<evidence type="ECO:0000313" key="3">
    <source>
        <dbReference type="Proteomes" id="UP000012043"/>
    </source>
</evidence>
<keyword evidence="1" id="KW-0812">Transmembrane</keyword>
<protein>
    <submittedName>
        <fullName evidence="2">Uncharacterized protein</fullName>
    </submittedName>
</protein>
<name>J2IFL7_9ALTE</name>
<dbReference type="EMBL" id="ALAB01000023">
    <property type="protein sequence ID" value="EJI85529.1"/>
    <property type="molecule type" value="Genomic_DNA"/>
</dbReference>
<evidence type="ECO:0000256" key="1">
    <source>
        <dbReference type="SAM" id="Phobius"/>
    </source>
</evidence>
<reference evidence="2 3" key="1">
    <citation type="journal article" date="2012" name="J. Bacteriol.">
        <title>Genome Sequence of Pectin-Degrading Alishewanella aestuarii Strain B11T, Isolated from Tidal Flat Sediment.</title>
        <authorList>
            <person name="Jung J."/>
            <person name="Choi S."/>
            <person name="Chun J."/>
            <person name="Park W."/>
        </authorList>
    </citation>
    <scope>NUCLEOTIDE SEQUENCE [LARGE SCALE GENOMIC DNA]</scope>
    <source>
        <strain evidence="2 3">B11</strain>
    </source>
</reference>
<proteinExistence type="predicted"/>
<dbReference type="Proteomes" id="UP000012043">
    <property type="component" value="Unassembled WGS sequence"/>
</dbReference>
<keyword evidence="3" id="KW-1185">Reference proteome</keyword>
<comment type="caution">
    <text evidence="2">The sequence shown here is derived from an EMBL/GenBank/DDBJ whole genome shotgun (WGS) entry which is preliminary data.</text>
</comment>
<evidence type="ECO:0000313" key="2">
    <source>
        <dbReference type="EMBL" id="EJI85529.1"/>
    </source>
</evidence>
<keyword evidence="1" id="KW-0472">Membrane</keyword>
<accession>J2IFL7</accession>
<organism evidence="2 3">
    <name type="scientific">Alishewanella aestuarii B11</name>
    <dbReference type="NCBI Taxonomy" id="1197174"/>
    <lineage>
        <taxon>Bacteria</taxon>
        <taxon>Pseudomonadati</taxon>
        <taxon>Pseudomonadota</taxon>
        <taxon>Gammaproteobacteria</taxon>
        <taxon>Alteromonadales</taxon>
        <taxon>Alteromonadaceae</taxon>
        <taxon>Alishewanella</taxon>
    </lineage>
</organism>
<sequence>MVGGRFILACLPFIKTHWYFLCRSACAAFFALFWAGVSCFLTFAIAKLFGANAASMRGFVVKAKPQRKRRRRDWPCYKPLYPLTAADVEPTSFLSTSTTK</sequence>
<keyword evidence="1" id="KW-1133">Transmembrane helix</keyword>